<dbReference type="Gene3D" id="3.40.1440.10">
    <property type="entry name" value="GIY-YIG endonuclease"/>
    <property type="match status" value="1"/>
</dbReference>
<dbReference type="GO" id="GO:0004519">
    <property type="term" value="F:endonuclease activity"/>
    <property type="evidence" value="ECO:0007669"/>
    <property type="project" value="UniProtKB-KW"/>
</dbReference>
<evidence type="ECO:0000313" key="3">
    <source>
        <dbReference type="EMBL" id="AOW20904.1"/>
    </source>
</evidence>
<dbReference type="RefSeq" id="WP_070237068.1">
    <property type="nucleotide sequence ID" value="NZ_CP017478.1"/>
</dbReference>
<dbReference type="SUPFAM" id="SSF82771">
    <property type="entry name" value="GIY-YIG endonuclease"/>
    <property type="match status" value="1"/>
</dbReference>
<evidence type="ECO:0000256" key="1">
    <source>
        <dbReference type="ARBA" id="ARBA00007435"/>
    </source>
</evidence>
<dbReference type="InterPro" id="IPR050190">
    <property type="entry name" value="UPF0213_domain"/>
</dbReference>
<dbReference type="EMBL" id="CP017478">
    <property type="protein sequence ID" value="AOW20904.1"/>
    <property type="molecule type" value="Genomic_DNA"/>
</dbReference>
<proteinExistence type="inferred from homology"/>
<keyword evidence="3" id="KW-0540">Nuclease</keyword>
<feature type="domain" description="GIY-YIG" evidence="2">
    <location>
        <begin position="3"/>
        <end position="82"/>
    </location>
</feature>
<dbReference type="PANTHER" id="PTHR34477:SF5">
    <property type="entry name" value="BSL5627 PROTEIN"/>
    <property type="match status" value="1"/>
</dbReference>
<dbReference type="AlphaFoldDB" id="A0A1D8P8Q9"/>
<dbReference type="PANTHER" id="PTHR34477">
    <property type="entry name" value="UPF0213 PROTEIN YHBQ"/>
    <property type="match status" value="1"/>
</dbReference>
<keyword evidence="4" id="KW-1185">Reference proteome</keyword>
<protein>
    <submittedName>
        <fullName evidence="3">Endonuclease</fullName>
    </submittedName>
</protein>
<organism evidence="3 4">
    <name type="scientific">Urechidicola croceus</name>
    <dbReference type="NCBI Taxonomy" id="1850246"/>
    <lineage>
        <taxon>Bacteria</taxon>
        <taxon>Pseudomonadati</taxon>
        <taxon>Bacteroidota</taxon>
        <taxon>Flavobacteriia</taxon>
        <taxon>Flavobacteriales</taxon>
        <taxon>Flavobacteriaceae</taxon>
        <taxon>Urechidicola</taxon>
    </lineage>
</organism>
<dbReference type="OrthoDB" id="9807770at2"/>
<dbReference type="PROSITE" id="PS50164">
    <property type="entry name" value="GIY_YIG"/>
    <property type="match status" value="1"/>
</dbReference>
<keyword evidence="3" id="KW-0378">Hydrolase</keyword>
<dbReference type="Pfam" id="PF01541">
    <property type="entry name" value="GIY-YIG"/>
    <property type="match status" value="1"/>
</dbReference>
<dbReference type="CDD" id="cd10448">
    <property type="entry name" value="GIY-YIG_unchar_3"/>
    <property type="match status" value="1"/>
</dbReference>
<keyword evidence="3" id="KW-0255">Endonuclease</keyword>
<reference evidence="3 4" key="1">
    <citation type="submission" date="2016-10" db="EMBL/GenBank/DDBJ databases">
        <title>Lutibacter sp. LPB0138, isolated from marine gastropod.</title>
        <authorList>
            <person name="Kim E."/>
            <person name="Yi H."/>
        </authorList>
    </citation>
    <scope>NUCLEOTIDE SEQUENCE [LARGE SCALE GENOMIC DNA]</scope>
    <source>
        <strain evidence="3 4">LPB0138</strain>
    </source>
</reference>
<sequence length="99" mass="12173">MLHNYFVYIVTNQYRTTVYIGVTNNIQRRLSEHYFDSQNSKKSFAGKYNCFYLIYYEGFENIESAITREKQLKKWRREKKNNLINRFNPKWESLNNQII</sequence>
<name>A0A1D8P8Q9_9FLAO</name>
<evidence type="ECO:0000259" key="2">
    <source>
        <dbReference type="PROSITE" id="PS50164"/>
    </source>
</evidence>
<comment type="similarity">
    <text evidence="1">Belongs to the UPF0213 family.</text>
</comment>
<dbReference type="InterPro" id="IPR035901">
    <property type="entry name" value="GIY-YIG_endonuc_sf"/>
</dbReference>
<dbReference type="InterPro" id="IPR000305">
    <property type="entry name" value="GIY-YIG_endonuc"/>
</dbReference>
<evidence type="ECO:0000313" key="4">
    <source>
        <dbReference type="Proteomes" id="UP000176050"/>
    </source>
</evidence>
<gene>
    <name evidence="3" type="ORF">LPB138_09570</name>
</gene>
<dbReference type="Proteomes" id="UP000176050">
    <property type="component" value="Chromosome"/>
</dbReference>
<dbReference type="SMART" id="SM00465">
    <property type="entry name" value="GIYc"/>
    <property type="match status" value="1"/>
</dbReference>
<accession>A0A1D8P8Q9</accession>
<dbReference type="KEGG" id="lul:LPB138_09570"/>